<dbReference type="InterPro" id="IPR013083">
    <property type="entry name" value="Znf_RING/FYVE/PHD"/>
</dbReference>
<proteinExistence type="predicted"/>
<accession>A0ABN7T4I1</accession>
<dbReference type="SUPFAM" id="SSF57850">
    <property type="entry name" value="RING/U-box"/>
    <property type="match status" value="1"/>
</dbReference>
<dbReference type="InterPro" id="IPR024991">
    <property type="entry name" value="RING-H2_APC11"/>
</dbReference>
<gene>
    <name evidence="3" type="ORF">OKIOD_LOCUS12590</name>
</gene>
<feature type="region of interest" description="Disordered" evidence="1">
    <location>
        <begin position="1"/>
        <end position="25"/>
    </location>
</feature>
<dbReference type="Gene3D" id="3.30.40.10">
    <property type="entry name" value="Zinc/RING finger domain, C3HC4 (zinc finger)"/>
    <property type="match status" value="1"/>
</dbReference>
<protein>
    <submittedName>
        <fullName evidence="3">Oidioi.mRNA.OKI2018_I69.chr1.g3825.t1.cds</fullName>
    </submittedName>
</protein>
<dbReference type="EMBL" id="OU015566">
    <property type="protein sequence ID" value="CAG5108498.1"/>
    <property type="molecule type" value="Genomic_DNA"/>
</dbReference>
<organism evidence="3 4">
    <name type="scientific">Oikopleura dioica</name>
    <name type="common">Tunicate</name>
    <dbReference type="NCBI Taxonomy" id="34765"/>
    <lineage>
        <taxon>Eukaryota</taxon>
        <taxon>Metazoa</taxon>
        <taxon>Chordata</taxon>
        <taxon>Tunicata</taxon>
        <taxon>Appendicularia</taxon>
        <taxon>Copelata</taxon>
        <taxon>Oikopleuridae</taxon>
        <taxon>Oikopleura</taxon>
    </lineage>
</organism>
<keyword evidence="4" id="KW-1185">Reference proteome</keyword>
<dbReference type="Pfam" id="PF12861">
    <property type="entry name" value="zf-ANAPC11"/>
    <property type="match status" value="1"/>
</dbReference>
<evidence type="ECO:0000313" key="3">
    <source>
        <dbReference type="EMBL" id="CAG5108498.1"/>
    </source>
</evidence>
<evidence type="ECO:0000259" key="2">
    <source>
        <dbReference type="Pfam" id="PF12861"/>
    </source>
</evidence>
<name>A0ABN7T4I1_OIKDI</name>
<evidence type="ECO:0000313" key="4">
    <source>
        <dbReference type="Proteomes" id="UP001158576"/>
    </source>
</evidence>
<sequence length="126" mass="14429">MRNPKSRRVRIRSDSPKKKKQKIEISSSDSSENLFQLKNFTAVFEASFQSLSLDCTICGYSMDSTCGLHLKNPEAENKKCEICIGKCNHGYHFCCLAKYLAYAGEKTLDECLQCESKWEFKEKLPI</sequence>
<feature type="domain" description="Anaphase-promoting complex subunit 11 RING-H2 finger" evidence="2">
    <location>
        <begin position="55"/>
        <end position="122"/>
    </location>
</feature>
<feature type="compositionally biased region" description="Basic residues" evidence="1">
    <location>
        <begin position="1"/>
        <end position="10"/>
    </location>
</feature>
<reference evidence="3 4" key="1">
    <citation type="submission" date="2021-04" db="EMBL/GenBank/DDBJ databases">
        <authorList>
            <person name="Bliznina A."/>
        </authorList>
    </citation>
    <scope>NUCLEOTIDE SEQUENCE [LARGE SCALE GENOMIC DNA]</scope>
</reference>
<evidence type="ECO:0000256" key="1">
    <source>
        <dbReference type="SAM" id="MobiDB-lite"/>
    </source>
</evidence>
<dbReference type="Proteomes" id="UP001158576">
    <property type="component" value="Chromosome 1"/>
</dbReference>